<protein>
    <submittedName>
        <fullName evidence="1">Uncharacterized protein</fullName>
    </submittedName>
</protein>
<gene>
    <name evidence="1" type="ORF">C484_18682</name>
</gene>
<name>L9ZLT7_9EURY</name>
<organism evidence="1 2">
    <name type="scientific">Natrialba taiwanensis DSM 12281</name>
    <dbReference type="NCBI Taxonomy" id="1230458"/>
    <lineage>
        <taxon>Archaea</taxon>
        <taxon>Methanobacteriati</taxon>
        <taxon>Methanobacteriota</taxon>
        <taxon>Stenosarchaea group</taxon>
        <taxon>Halobacteria</taxon>
        <taxon>Halobacteriales</taxon>
        <taxon>Natrialbaceae</taxon>
        <taxon>Natrialba</taxon>
    </lineage>
</organism>
<evidence type="ECO:0000313" key="1">
    <source>
        <dbReference type="EMBL" id="ELY86133.1"/>
    </source>
</evidence>
<comment type="caution">
    <text evidence="1">The sequence shown here is derived from an EMBL/GenBank/DDBJ whole genome shotgun (WGS) entry which is preliminary data.</text>
</comment>
<dbReference type="Proteomes" id="UP000011648">
    <property type="component" value="Unassembled WGS sequence"/>
</dbReference>
<dbReference type="AlphaFoldDB" id="L9ZLT7"/>
<dbReference type="EMBL" id="AOIL01000064">
    <property type="protein sequence ID" value="ELY86133.1"/>
    <property type="molecule type" value="Genomic_DNA"/>
</dbReference>
<evidence type="ECO:0000313" key="2">
    <source>
        <dbReference type="Proteomes" id="UP000011648"/>
    </source>
</evidence>
<accession>L9ZLT7</accession>
<keyword evidence="2" id="KW-1185">Reference proteome</keyword>
<proteinExistence type="predicted"/>
<sequence length="97" mass="11074">MATSQRILVESQYLEQSSTKQATRSTELRSSFCEKTDLFSKVLTQTQRGYLSPHILVHFGSALVIQSSHPKFERLDRAIKHSSGYSKIRSRLRSLAM</sequence>
<reference evidence="1 2" key="1">
    <citation type="journal article" date="2014" name="PLoS Genet.">
        <title>Phylogenetically driven sequencing of extremely halophilic archaea reveals strategies for static and dynamic osmo-response.</title>
        <authorList>
            <person name="Becker E.A."/>
            <person name="Seitzer P.M."/>
            <person name="Tritt A."/>
            <person name="Larsen D."/>
            <person name="Krusor M."/>
            <person name="Yao A.I."/>
            <person name="Wu D."/>
            <person name="Madern D."/>
            <person name="Eisen J.A."/>
            <person name="Darling A.E."/>
            <person name="Facciotti M.T."/>
        </authorList>
    </citation>
    <scope>NUCLEOTIDE SEQUENCE [LARGE SCALE GENOMIC DNA]</scope>
    <source>
        <strain evidence="1 2">DSM 12281</strain>
    </source>
</reference>